<name>A0A2G9T656_TELCI</name>
<accession>A0A2G9T656</accession>
<evidence type="ECO:0000313" key="7">
    <source>
        <dbReference type="Proteomes" id="UP000230423"/>
    </source>
</evidence>
<dbReference type="InterPro" id="IPR012338">
    <property type="entry name" value="Beta-lactam/transpept-like"/>
</dbReference>
<dbReference type="Pfam" id="PF04960">
    <property type="entry name" value="Glutaminase"/>
    <property type="match status" value="1"/>
</dbReference>
<comment type="similarity">
    <text evidence="1">Belongs to the glutaminase family.</text>
</comment>
<reference evidence="6 7" key="1">
    <citation type="submission" date="2015-09" db="EMBL/GenBank/DDBJ databases">
        <title>Draft genome of the parasitic nematode Teladorsagia circumcincta isolate WARC Sus (inbred).</title>
        <authorList>
            <person name="Mitreva M."/>
        </authorList>
    </citation>
    <scope>NUCLEOTIDE SEQUENCE [LARGE SCALE GENOMIC DNA]</scope>
    <source>
        <strain evidence="6 7">S</strain>
    </source>
</reference>
<dbReference type="GO" id="GO:0006537">
    <property type="term" value="P:glutamate biosynthetic process"/>
    <property type="evidence" value="ECO:0007669"/>
    <property type="project" value="TreeGrafter"/>
</dbReference>
<keyword evidence="4" id="KW-0378">Hydrolase</keyword>
<evidence type="ECO:0000256" key="4">
    <source>
        <dbReference type="ARBA" id="ARBA00022801"/>
    </source>
</evidence>
<sequence length="77" mass="8958">QATQSNGELGCHHYHSAYKNTWNMADRFDHVITQYRKIAGGEYIGFNNATFLSERATADRNYALSYYMKEKKCFPPE</sequence>
<dbReference type="PANTHER" id="PTHR12544:SF29">
    <property type="entry name" value="GLUTAMINASE"/>
    <property type="match status" value="1"/>
</dbReference>
<dbReference type="EC" id="3.5.1.2" evidence="3"/>
<gene>
    <name evidence="6" type="ORF">TELCIR_25229</name>
</gene>
<dbReference type="PANTHER" id="PTHR12544">
    <property type="entry name" value="GLUTAMINASE"/>
    <property type="match status" value="1"/>
</dbReference>
<dbReference type="Proteomes" id="UP000230423">
    <property type="component" value="Unassembled WGS sequence"/>
</dbReference>
<feature type="non-terminal residue" evidence="6">
    <location>
        <position position="77"/>
    </location>
</feature>
<dbReference type="GO" id="GO:0006543">
    <property type="term" value="P:L-glutamine catabolic process"/>
    <property type="evidence" value="ECO:0007669"/>
    <property type="project" value="TreeGrafter"/>
</dbReference>
<dbReference type="InterPro" id="IPR015868">
    <property type="entry name" value="Glutaminase"/>
</dbReference>
<comment type="catalytic activity">
    <reaction evidence="5">
        <text>L-glutamine + H2O = L-glutamate + NH4(+)</text>
        <dbReference type="Rhea" id="RHEA:15889"/>
        <dbReference type="ChEBI" id="CHEBI:15377"/>
        <dbReference type="ChEBI" id="CHEBI:28938"/>
        <dbReference type="ChEBI" id="CHEBI:29985"/>
        <dbReference type="ChEBI" id="CHEBI:58359"/>
        <dbReference type="EC" id="3.5.1.2"/>
    </reaction>
</comment>
<dbReference type="OrthoDB" id="9995210at2759"/>
<dbReference type="GO" id="GO:0004359">
    <property type="term" value="F:glutaminase activity"/>
    <property type="evidence" value="ECO:0007669"/>
    <property type="project" value="UniProtKB-EC"/>
</dbReference>
<evidence type="ECO:0000256" key="3">
    <source>
        <dbReference type="ARBA" id="ARBA00012918"/>
    </source>
</evidence>
<evidence type="ECO:0000313" key="6">
    <source>
        <dbReference type="EMBL" id="PIO53436.1"/>
    </source>
</evidence>
<proteinExistence type="inferred from homology"/>
<evidence type="ECO:0000256" key="1">
    <source>
        <dbReference type="ARBA" id="ARBA00011076"/>
    </source>
</evidence>
<keyword evidence="7" id="KW-1185">Reference proteome</keyword>
<comment type="subunit">
    <text evidence="2">Homotetramer.</text>
</comment>
<dbReference type="AlphaFoldDB" id="A0A2G9T656"/>
<evidence type="ECO:0000256" key="5">
    <source>
        <dbReference type="ARBA" id="ARBA00049534"/>
    </source>
</evidence>
<feature type="non-terminal residue" evidence="6">
    <location>
        <position position="1"/>
    </location>
</feature>
<dbReference type="EMBL" id="KZ412897">
    <property type="protein sequence ID" value="PIO53436.1"/>
    <property type="molecule type" value="Genomic_DNA"/>
</dbReference>
<dbReference type="Gene3D" id="3.40.710.10">
    <property type="entry name" value="DD-peptidase/beta-lactamase superfamily"/>
    <property type="match status" value="1"/>
</dbReference>
<dbReference type="SUPFAM" id="SSF56601">
    <property type="entry name" value="beta-lactamase/transpeptidase-like"/>
    <property type="match status" value="1"/>
</dbReference>
<evidence type="ECO:0000256" key="2">
    <source>
        <dbReference type="ARBA" id="ARBA00011881"/>
    </source>
</evidence>
<organism evidence="6 7">
    <name type="scientific">Teladorsagia circumcincta</name>
    <name type="common">Brown stomach worm</name>
    <name type="synonym">Ostertagia circumcincta</name>
    <dbReference type="NCBI Taxonomy" id="45464"/>
    <lineage>
        <taxon>Eukaryota</taxon>
        <taxon>Metazoa</taxon>
        <taxon>Ecdysozoa</taxon>
        <taxon>Nematoda</taxon>
        <taxon>Chromadorea</taxon>
        <taxon>Rhabditida</taxon>
        <taxon>Rhabditina</taxon>
        <taxon>Rhabditomorpha</taxon>
        <taxon>Strongyloidea</taxon>
        <taxon>Trichostrongylidae</taxon>
        <taxon>Teladorsagia</taxon>
    </lineage>
</organism>
<protein>
    <recommendedName>
        <fullName evidence="3">glutaminase</fullName>
        <ecNumber evidence="3">3.5.1.2</ecNumber>
    </recommendedName>
</protein>